<organism evidence="2">
    <name type="scientific">Hemigrapsus sanguineus</name>
    <name type="common">Asian shore crab</name>
    <dbReference type="NCBI Taxonomy" id="40176"/>
    <lineage>
        <taxon>Eukaryota</taxon>
        <taxon>Metazoa</taxon>
        <taxon>Ecdysozoa</taxon>
        <taxon>Arthropoda</taxon>
        <taxon>Crustacea</taxon>
        <taxon>Multicrustacea</taxon>
        <taxon>Malacostraca</taxon>
        <taxon>Eumalacostraca</taxon>
        <taxon>Eucarida</taxon>
        <taxon>Decapoda</taxon>
        <taxon>Pleocyemata</taxon>
        <taxon>Brachyura</taxon>
        <taxon>Eubrachyura</taxon>
        <taxon>Grapsoidea</taxon>
        <taxon>Varunidae</taxon>
        <taxon>Hemigrapsus</taxon>
    </lineage>
</organism>
<dbReference type="AlphaFoldDB" id="A0A482KLV1"/>
<dbReference type="Pfam" id="PF07327">
    <property type="entry name" value="Neuroparsin"/>
    <property type="match status" value="1"/>
</dbReference>
<reference evidence="2" key="1">
    <citation type="submission" date="2018-07" db="EMBL/GenBank/DDBJ databases">
        <title>Structural and molecular specialization of the internal root-like structure, interna, in the parasitic barnacle (Rhizocephala), Sacculina yatsui.</title>
        <authorList>
            <person name="Wong Y.H."/>
            <person name="Oguro-Okano M."/>
            <person name="Okano K."/>
        </authorList>
    </citation>
    <scope>NUCLEOTIDE SEQUENCE</scope>
</reference>
<dbReference type="InterPro" id="IPR010850">
    <property type="entry name" value="Neuroparsin"/>
</dbReference>
<evidence type="ECO:0000313" key="2">
    <source>
        <dbReference type="EMBL" id="QBQ03999.1"/>
    </source>
</evidence>
<evidence type="ECO:0000256" key="1">
    <source>
        <dbReference type="SAM" id="SignalP"/>
    </source>
</evidence>
<dbReference type="Gene3D" id="4.10.40.20">
    <property type="match status" value="1"/>
</dbReference>
<accession>A0A482KLV1</accession>
<feature type="chain" id="PRO_5019861818" evidence="1">
    <location>
        <begin position="22"/>
        <end position="89"/>
    </location>
</feature>
<name>A0A482KLV1_HEMSA</name>
<protein>
    <submittedName>
        <fullName evidence="2">Neuroparsin type 3</fullName>
    </submittedName>
</protein>
<dbReference type="EMBL" id="MH580763">
    <property type="protein sequence ID" value="QBQ03999.1"/>
    <property type="molecule type" value="mRNA"/>
</dbReference>
<feature type="signal peptide" evidence="1">
    <location>
        <begin position="1"/>
        <end position="21"/>
    </location>
</feature>
<sequence length="89" mass="9957">MRTPYVLFFILSIVIIRSVGAPRCTNHPSPTNCKYGTVQDWCRNEVCAKGPREACGSGNWWENDRCTQGTYCACGFCSGCTVSLECWFC</sequence>
<keyword evidence="1" id="KW-0732">Signal</keyword>
<proteinExistence type="evidence at transcript level"/>